<evidence type="ECO:0000259" key="11">
    <source>
        <dbReference type="PROSITE" id="PS50157"/>
    </source>
</evidence>
<dbReference type="PANTHER" id="PTHR24394:SF29">
    <property type="entry name" value="MYONEURIN"/>
    <property type="match status" value="1"/>
</dbReference>
<evidence type="ECO:0000256" key="9">
    <source>
        <dbReference type="ARBA" id="ARBA00023242"/>
    </source>
</evidence>
<dbReference type="Gene3D" id="3.30.160.60">
    <property type="entry name" value="Classic Zinc Finger"/>
    <property type="match status" value="5"/>
</dbReference>
<dbReference type="PaxDb" id="121845-A0A3Q0ISI0"/>
<keyword evidence="3" id="KW-0677">Repeat</keyword>
<protein>
    <submittedName>
        <fullName evidence="13">Zinc finger protein 99-like</fullName>
    </submittedName>
</protein>
<dbReference type="KEGG" id="dci:113467320"/>
<dbReference type="InterPro" id="IPR013087">
    <property type="entry name" value="Znf_C2H2_type"/>
</dbReference>
<keyword evidence="12" id="KW-1185">Reference proteome</keyword>
<reference evidence="13" key="1">
    <citation type="submission" date="2025-08" db="UniProtKB">
        <authorList>
            <consortium name="RefSeq"/>
        </authorList>
    </citation>
    <scope>IDENTIFICATION</scope>
</reference>
<feature type="domain" description="C2H2-type" evidence="11">
    <location>
        <begin position="90"/>
        <end position="118"/>
    </location>
</feature>
<dbReference type="AlphaFoldDB" id="A0A3Q0ISI0"/>
<evidence type="ECO:0000256" key="8">
    <source>
        <dbReference type="ARBA" id="ARBA00023163"/>
    </source>
</evidence>
<dbReference type="GO" id="GO:0000981">
    <property type="term" value="F:DNA-binding transcription factor activity, RNA polymerase II-specific"/>
    <property type="evidence" value="ECO:0007669"/>
    <property type="project" value="TreeGrafter"/>
</dbReference>
<accession>A0A3Q0ISI0</accession>
<evidence type="ECO:0000256" key="3">
    <source>
        <dbReference type="ARBA" id="ARBA00022737"/>
    </source>
</evidence>
<evidence type="ECO:0000256" key="2">
    <source>
        <dbReference type="ARBA" id="ARBA00022723"/>
    </source>
</evidence>
<comment type="subcellular location">
    <subcellularLocation>
        <location evidence="1">Nucleus</location>
    </subcellularLocation>
</comment>
<dbReference type="Proteomes" id="UP000079169">
    <property type="component" value="Unplaced"/>
</dbReference>
<feature type="domain" description="C2H2-type" evidence="11">
    <location>
        <begin position="369"/>
        <end position="397"/>
    </location>
</feature>
<gene>
    <name evidence="13" type="primary">LOC113467320</name>
</gene>
<evidence type="ECO:0000256" key="7">
    <source>
        <dbReference type="ARBA" id="ARBA00023125"/>
    </source>
</evidence>
<keyword evidence="8" id="KW-0804">Transcription</keyword>
<keyword evidence="6" id="KW-0805">Transcription regulation</keyword>
<feature type="domain" description="C2H2-type" evidence="11">
    <location>
        <begin position="37"/>
        <end position="64"/>
    </location>
</feature>
<evidence type="ECO:0000313" key="13">
    <source>
        <dbReference type="RefSeq" id="XP_026679229.1"/>
    </source>
</evidence>
<dbReference type="RefSeq" id="XP_026679229.1">
    <property type="nucleotide sequence ID" value="XM_026823428.1"/>
</dbReference>
<feature type="domain" description="C2H2-type" evidence="11">
    <location>
        <begin position="314"/>
        <end position="341"/>
    </location>
</feature>
<proteinExistence type="predicted"/>
<dbReference type="GeneID" id="113467320"/>
<dbReference type="FunFam" id="3.30.160.60:FF:000322">
    <property type="entry name" value="GDNF-inducible zinc finger protein 1"/>
    <property type="match status" value="1"/>
</dbReference>
<evidence type="ECO:0000256" key="10">
    <source>
        <dbReference type="PROSITE-ProRule" id="PRU00042"/>
    </source>
</evidence>
<keyword evidence="5" id="KW-0862">Zinc</keyword>
<dbReference type="SMART" id="SM00355">
    <property type="entry name" value="ZnF_C2H2"/>
    <property type="match status" value="10"/>
</dbReference>
<dbReference type="PANTHER" id="PTHR24394">
    <property type="entry name" value="ZINC FINGER PROTEIN"/>
    <property type="match status" value="1"/>
</dbReference>
<feature type="domain" description="C2H2-type" evidence="11">
    <location>
        <begin position="342"/>
        <end position="369"/>
    </location>
</feature>
<evidence type="ECO:0000256" key="4">
    <source>
        <dbReference type="ARBA" id="ARBA00022771"/>
    </source>
</evidence>
<dbReference type="GO" id="GO:0005634">
    <property type="term" value="C:nucleus"/>
    <property type="evidence" value="ECO:0007669"/>
    <property type="project" value="UniProtKB-SubCell"/>
</dbReference>
<dbReference type="STRING" id="121845.A0A3Q0ISI0"/>
<dbReference type="GO" id="GO:0003677">
    <property type="term" value="F:DNA binding"/>
    <property type="evidence" value="ECO:0007669"/>
    <property type="project" value="UniProtKB-KW"/>
</dbReference>
<dbReference type="SUPFAM" id="SSF57667">
    <property type="entry name" value="beta-beta-alpha zinc fingers"/>
    <property type="match status" value="4"/>
</dbReference>
<organism evidence="12 13">
    <name type="scientific">Diaphorina citri</name>
    <name type="common">Asian citrus psyllid</name>
    <dbReference type="NCBI Taxonomy" id="121845"/>
    <lineage>
        <taxon>Eukaryota</taxon>
        <taxon>Metazoa</taxon>
        <taxon>Ecdysozoa</taxon>
        <taxon>Arthropoda</taxon>
        <taxon>Hexapoda</taxon>
        <taxon>Insecta</taxon>
        <taxon>Pterygota</taxon>
        <taxon>Neoptera</taxon>
        <taxon>Paraneoptera</taxon>
        <taxon>Hemiptera</taxon>
        <taxon>Sternorrhyncha</taxon>
        <taxon>Psylloidea</taxon>
        <taxon>Psyllidae</taxon>
        <taxon>Diaphorininae</taxon>
        <taxon>Diaphorina</taxon>
    </lineage>
</organism>
<feature type="domain" description="C2H2-type" evidence="11">
    <location>
        <begin position="399"/>
        <end position="426"/>
    </location>
</feature>
<dbReference type="InterPro" id="IPR036236">
    <property type="entry name" value="Znf_C2H2_sf"/>
</dbReference>
<keyword evidence="2" id="KW-0479">Metal-binding</keyword>
<keyword evidence="4 10" id="KW-0863">Zinc-finger</keyword>
<dbReference type="Pfam" id="PF00096">
    <property type="entry name" value="zf-C2H2"/>
    <property type="match status" value="4"/>
</dbReference>
<evidence type="ECO:0000256" key="1">
    <source>
        <dbReference type="ARBA" id="ARBA00004123"/>
    </source>
</evidence>
<evidence type="ECO:0000256" key="5">
    <source>
        <dbReference type="ARBA" id="ARBA00022833"/>
    </source>
</evidence>
<dbReference type="PROSITE" id="PS00028">
    <property type="entry name" value="ZINC_FINGER_C2H2_1"/>
    <property type="match status" value="6"/>
</dbReference>
<dbReference type="PROSITE" id="PS50157">
    <property type="entry name" value="ZINC_FINGER_C2H2_2"/>
    <property type="match status" value="6"/>
</dbReference>
<name>A0A3Q0ISI0_DIACI</name>
<evidence type="ECO:0000313" key="12">
    <source>
        <dbReference type="Proteomes" id="UP000079169"/>
    </source>
</evidence>
<keyword evidence="9" id="KW-0539">Nucleus</keyword>
<keyword evidence="7" id="KW-0238">DNA-binding</keyword>
<sequence>MVYNSILISWGNCCNTCVTSAVIFNTVVWCCRCIEVWPCCTCEAIFSSQSGLRSHIVTHAESNKELSEDLCSSCCTELNSHIGKRTNQYLSCYYCDEIFAEKSTLQLHMKILHPDGNMSHRSSVLRWYTCRDCPSKLYRKTQGIIYHMRVRHDKYNIDPEQYAVKSLQDIMYWCNVCSQRCYLSATCSIHRPSNSKGQYRMSVSISNECDQHVECHTCNECDSKHNDCQSLWDHVFSEHKDMLAFKCNLCLSDKSAATNKRSVITRHMSQVHNKSLIFSKPDDSENKINKVAEKQYWKDVEEKCRIIVEGTMRYQCPHCPSLLKTFWTLKEHFNIHTSEKKYVCELCGAYFIHKSSLVAHTTTHSNVKFKCDFCGKEYSHRNHLRYHISTVHENKWKSGVCDICGRVFLDSRNLKKHAAVHSTERPFVCQLCGIAYKWKKHLVRHQKNCKAIISTRATSDFMSP</sequence>
<evidence type="ECO:0000256" key="6">
    <source>
        <dbReference type="ARBA" id="ARBA00023015"/>
    </source>
</evidence>
<dbReference type="GO" id="GO:0008270">
    <property type="term" value="F:zinc ion binding"/>
    <property type="evidence" value="ECO:0007669"/>
    <property type="project" value="UniProtKB-KW"/>
</dbReference>